<accession>A0AAV3YBK2</accession>
<proteinExistence type="predicted"/>
<reference evidence="1 2" key="1">
    <citation type="journal article" date="2021" name="Elife">
        <title>Chloroplast acquisition without the gene transfer in kleptoplastic sea slugs, Plakobranchus ocellatus.</title>
        <authorList>
            <person name="Maeda T."/>
            <person name="Takahashi S."/>
            <person name="Yoshida T."/>
            <person name="Shimamura S."/>
            <person name="Takaki Y."/>
            <person name="Nagai Y."/>
            <person name="Toyoda A."/>
            <person name="Suzuki Y."/>
            <person name="Arimoto A."/>
            <person name="Ishii H."/>
            <person name="Satoh N."/>
            <person name="Nishiyama T."/>
            <person name="Hasebe M."/>
            <person name="Maruyama T."/>
            <person name="Minagawa J."/>
            <person name="Obokata J."/>
            <person name="Shigenobu S."/>
        </authorList>
    </citation>
    <scope>NUCLEOTIDE SEQUENCE [LARGE SCALE GENOMIC DNA]</scope>
</reference>
<dbReference type="Proteomes" id="UP000735302">
    <property type="component" value="Unassembled WGS sequence"/>
</dbReference>
<evidence type="ECO:0000313" key="2">
    <source>
        <dbReference type="Proteomes" id="UP000735302"/>
    </source>
</evidence>
<keyword evidence="2" id="KW-1185">Reference proteome</keyword>
<dbReference type="AlphaFoldDB" id="A0AAV3YBK2"/>
<evidence type="ECO:0000313" key="1">
    <source>
        <dbReference type="EMBL" id="GFN79827.1"/>
    </source>
</evidence>
<dbReference type="EMBL" id="BLXT01000744">
    <property type="protein sequence ID" value="GFN79827.1"/>
    <property type="molecule type" value="Genomic_DNA"/>
</dbReference>
<protein>
    <submittedName>
        <fullName evidence="1">Uncharacterized protein</fullName>
    </submittedName>
</protein>
<gene>
    <name evidence="1" type="ORF">PoB_000633300</name>
</gene>
<name>A0AAV3YBK2_9GAST</name>
<sequence length="83" mass="9496">MSRPFDVTLTASDRQIAHIRCALTSHIVLTIRTCRQWASHVPYSLQGSSQVWHCRVTPPVSFDMKWWKLGQESRAGRSNDEVA</sequence>
<organism evidence="1 2">
    <name type="scientific">Plakobranchus ocellatus</name>
    <dbReference type="NCBI Taxonomy" id="259542"/>
    <lineage>
        <taxon>Eukaryota</taxon>
        <taxon>Metazoa</taxon>
        <taxon>Spiralia</taxon>
        <taxon>Lophotrochozoa</taxon>
        <taxon>Mollusca</taxon>
        <taxon>Gastropoda</taxon>
        <taxon>Heterobranchia</taxon>
        <taxon>Euthyneura</taxon>
        <taxon>Panpulmonata</taxon>
        <taxon>Sacoglossa</taxon>
        <taxon>Placobranchoidea</taxon>
        <taxon>Plakobranchidae</taxon>
        <taxon>Plakobranchus</taxon>
    </lineage>
</organism>
<comment type="caution">
    <text evidence="1">The sequence shown here is derived from an EMBL/GenBank/DDBJ whole genome shotgun (WGS) entry which is preliminary data.</text>
</comment>